<dbReference type="InterPro" id="IPR040455">
    <property type="entry name" value="Atg6_BARA"/>
</dbReference>
<sequence length="94" mass="9915">MIAFLECLRQVGDHVERTSSRRTGGEAPTGSSAGLKMPYEIQTGRDAGKIGGVKIVLTGVGREEQWTKACNHVANEADAKNGRSQWAGQGGGES</sequence>
<comment type="caution">
    <text evidence="3">The sequence shown here is derived from an EMBL/GenBank/DDBJ whole genome shotgun (WGS) entry which is preliminary data.</text>
</comment>
<evidence type="ECO:0000259" key="2">
    <source>
        <dbReference type="Pfam" id="PF04111"/>
    </source>
</evidence>
<protein>
    <submittedName>
        <fullName evidence="3">Vacuolar protein sorting-associated protein atg6</fullName>
    </submittedName>
</protein>
<evidence type="ECO:0000313" key="3">
    <source>
        <dbReference type="EMBL" id="KAK5147735.1"/>
    </source>
</evidence>
<evidence type="ECO:0000256" key="1">
    <source>
        <dbReference type="SAM" id="MobiDB-lite"/>
    </source>
</evidence>
<dbReference type="InterPro" id="IPR038274">
    <property type="entry name" value="Atg6/Beclin_C_sf"/>
</dbReference>
<reference evidence="3 4" key="1">
    <citation type="submission" date="2023-08" db="EMBL/GenBank/DDBJ databases">
        <title>Black Yeasts Isolated from many extreme environments.</title>
        <authorList>
            <person name="Coleine C."/>
            <person name="Stajich J.E."/>
            <person name="Selbmann L."/>
        </authorList>
    </citation>
    <scope>NUCLEOTIDE SEQUENCE [LARGE SCALE GENOMIC DNA]</scope>
    <source>
        <strain evidence="3 4">CCFEE 5386</strain>
    </source>
</reference>
<evidence type="ECO:0000313" key="4">
    <source>
        <dbReference type="Proteomes" id="UP001308179"/>
    </source>
</evidence>
<keyword evidence="4" id="KW-1185">Reference proteome</keyword>
<feature type="region of interest" description="Disordered" evidence="1">
    <location>
        <begin position="14"/>
        <end position="40"/>
    </location>
</feature>
<organism evidence="3 4">
    <name type="scientific">Rachicladosporium monterosium</name>
    <dbReference type="NCBI Taxonomy" id="1507873"/>
    <lineage>
        <taxon>Eukaryota</taxon>
        <taxon>Fungi</taxon>
        <taxon>Dikarya</taxon>
        <taxon>Ascomycota</taxon>
        <taxon>Pezizomycotina</taxon>
        <taxon>Dothideomycetes</taxon>
        <taxon>Dothideomycetidae</taxon>
        <taxon>Cladosporiales</taxon>
        <taxon>Cladosporiaceae</taxon>
        <taxon>Rachicladosporium</taxon>
    </lineage>
</organism>
<feature type="domain" description="Atg6 BARA" evidence="2">
    <location>
        <begin position="1"/>
        <end position="73"/>
    </location>
</feature>
<proteinExistence type="predicted"/>
<dbReference type="Gene3D" id="1.10.418.40">
    <property type="entry name" value="Autophagy protein 6/Beclin 1"/>
    <property type="match status" value="1"/>
</dbReference>
<dbReference type="EMBL" id="JAVRRR010000027">
    <property type="protein sequence ID" value="KAK5147735.1"/>
    <property type="molecule type" value="Genomic_DNA"/>
</dbReference>
<gene>
    <name evidence="3" type="primary">atg6</name>
    <name evidence="3" type="ORF">LTR32_000838</name>
</gene>
<name>A0ABR0LGT6_9PEZI</name>
<dbReference type="Proteomes" id="UP001308179">
    <property type="component" value="Unassembled WGS sequence"/>
</dbReference>
<accession>A0ABR0LGT6</accession>
<dbReference type="Pfam" id="PF04111">
    <property type="entry name" value="APG6"/>
    <property type="match status" value="1"/>
</dbReference>